<sequence length="63" mass="7842">MLLNFYSAIYFWKKPITYTIPGDKRMYGGKDKIYHVRQKILIFTLKVKVYLVFRNWFLYRLKD</sequence>
<name>A0ABT8CQ12_9FLAO</name>
<protein>
    <submittedName>
        <fullName evidence="1">Uncharacterized protein</fullName>
    </submittedName>
</protein>
<evidence type="ECO:0000313" key="2">
    <source>
        <dbReference type="Proteomes" id="UP001242368"/>
    </source>
</evidence>
<gene>
    <name evidence="1" type="ORF">QW060_05550</name>
</gene>
<organism evidence="1 2">
    <name type="scientific">Paenimyroides ceti</name>
    <dbReference type="NCBI Taxonomy" id="395087"/>
    <lineage>
        <taxon>Bacteria</taxon>
        <taxon>Pseudomonadati</taxon>
        <taxon>Bacteroidota</taxon>
        <taxon>Flavobacteriia</taxon>
        <taxon>Flavobacteriales</taxon>
        <taxon>Flavobacteriaceae</taxon>
        <taxon>Paenimyroides</taxon>
    </lineage>
</organism>
<accession>A0ABT8CQ12</accession>
<comment type="caution">
    <text evidence="1">The sequence shown here is derived from an EMBL/GenBank/DDBJ whole genome shotgun (WGS) entry which is preliminary data.</text>
</comment>
<evidence type="ECO:0000313" key="1">
    <source>
        <dbReference type="EMBL" id="MDN3706593.1"/>
    </source>
</evidence>
<reference evidence="2" key="1">
    <citation type="journal article" date="2019" name="Int. J. Syst. Evol. Microbiol.">
        <title>The Global Catalogue of Microorganisms (GCM) 10K type strain sequencing project: providing services to taxonomists for standard genome sequencing and annotation.</title>
        <authorList>
            <consortium name="The Broad Institute Genomics Platform"/>
            <consortium name="The Broad Institute Genome Sequencing Center for Infectious Disease"/>
            <person name="Wu L."/>
            <person name="Ma J."/>
        </authorList>
    </citation>
    <scope>NUCLEOTIDE SEQUENCE [LARGE SCALE GENOMIC DNA]</scope>
    <source>
        <strain evidence="2">CECT 7184</strain>
    </source>
</reference>
<keyword evidence="2" id="KW-1185">Reference proteome</keyword>
<proteinExistence type="predicted"/>
<dbReference type="EMBL" id="JAUFQU010000001">
    <property type="protein sequence ID" value="MDN3706593.1"/>
    <property type="molecule type" value="Genomic_DNA"/>
</dbReference>
<dbReference type="Proteomes" id="UP001242368">
    <property type="component" value="Unassembled WGS sequence"/>
</dbReference>
<dbReference type="RefSeq" id="WP_290362661.1">
    <property type="nucleotide sequence ID" value="NZ_JAUFQU010000001.1"/>
</dbReference>